<gene>
    <name evidence="2" type="ORF">CPter291_1317</name>
    <name evidence="1" type="ORF">CPter91_1316</name>
</gene>
<dbReference type="EMBL" id="CP013234">
    <property type="protein sequence ID" value="AMP03699.1"/>
    <property type="molecule type" value="Genomic_DNA"/>
</dbReference>
<organism evidence="1 3">
    <name type="scientific">Collimonas pratensis</name>
    <dbReference type="NCBI Taxonomy" id="279113"/>
    <lineage>
        <taxon>Bacteria</taxon>
        <taxon>Pseudomonadati</taxon>
        <taxon>Pseudomonadota</taxon>
        <taxon>Betaproteobacteria</taxon>
        <taxon>Burkholderiales</taxon>
        <taxon>Oxalobacteraceae</taxon>
        <taxon>Collimonas</taxon>
    </lineage>
</organism>
<protein>
    <submittedName>
        <fullName evidence="1">Uncharacterized protein</fullName>
    </submittedName>
</protein>
<proteinExistence type="predicted"/>
<sequence length="44" mass="4944">MITALYKGLQTGVENSAAADCRLQLYILVFLNKNKTVSNSFFIF</sequence>
<dbReference type="KEGG" id="cpra:CPter91_1316"/>
<dbReference type="STRING" id="279113.CPter91_1316"/>
<name>A0A127Q0Z0_9BURK</name>
<dbReference type="EMBL" id="CP013236">
    <property type="protein sequence ID" value="AMP13593.1"/>
    <property type="molecule type" value="Genomic_DNA"/>
</dbReference>
<dbReference type="Proteomes" id="UP000074561">
    <property type="component" value="Chromosome"/>
</dbReference>
<keyword evidence="4" id="KW-1185">Reference proteome</keyword>
<evidence type="ECO:0000313" key="3">
    <source>
        <dbReference type="Proteomes" id="UP000074561"/>
    </source>
</evidence>
<dbReference type="PATRIC" id="fig|279113.10.peg.1315"/>
<evidence type="ECO:0000313" key="1">
    <source>
        <dbReference type="EMBL" id="AMP03699.1"/>
    </source>
</evidence>
<accession>A0A127Q0Z0</accession>
<dbReference type="Proteomes" id="UP000074914">
    <property type="component" value="Chromosome"/>
</dbReference>
<evidence type="ECO:0000313" key="2">
    <source>
        <dbReference type="EMBL" id="AMP13593.1"/>
    </source>
</evidence>
<dbReference type="AlphaFoldDB" id="A0A127Q0Z0"/>
<evidence type="ECO:0000313" key="4">
    <source>
        <dbReference type="Proteomes" id="UP000074914"/>
    </source>
</evidence>
<reference evidence="3 4" key="1">
    <citation type="submission" date="2015-11" db="EMBL/GenBank/DDBJ databases">
        <title>Exploring the genomic traits of fungus-feeding bacterial genus Collimonas.</title>
        <authorList>
            <person name="Song C."/>
            <person name="Schmidt R."/>
            <person name="de Jager V."/>
            <person name="Krzyzanowska D."/>
            <person name="Jongedijk E."/>
            <person name="Cankar K."/>
            <person name="Beekwilder J."/>
            <person name="van Veen A."/>
            <person name="de Boer W."/>
            <person name="van Veen J.A."/>
            <person name="Garbeva P."/>
        </authorList>
    </citation>
    <scope>NUCLEOTIDE SEQUENCE [LARGE SCALE GENOMIC DNA]</scope>
    <source>
        <strain evidence="2 4">Ter291</strain>
        <strain evidence="1 3">Ter91</strain>
    </source>
</reference>